<name>A0A2K1JM61_PHYPA</name>
<dbReference type="EnsemblPlants" id="Pp3c13_16300V3.2">
    <property type="protein sequence ID" value="Pp3c13_16300V3.2"/>
    <property type="gene ID" value="Pp3c13_16300"/>
</dbReference>
<evidence type="ECO:0000313" key="9">
    <source>
        <dbReference type="Proteomes" id="UP000006727"/>
    </source>
</evidence>
<feature type="domain" description="AP2/ERF" evidence="6">
    <location>
        <begin position="225"/>
        <end position="286"/>
    </location>
</feature>
<comment type="subcellular location">
    <subcellularLocation>
        <location evidence="1">Nucleus</location>
    </subcellularLocation>
</comment>
<reference evidence="7 9" key="1">
    <citation type="journal article" date="2008" name="Science">
        <title>The Physcomitrella genome reveals evolutionary insights into the conquest of land by plants.</title>
        <authorList>
            <person name="Rensing S."/>
            <person name="Lang D."/>
            <person name="Zimmer A."/>
            <person name="Terry A."/>
            <person name="Salamov A."/>
            <person name="Shapiro H."/>
            <person name="Nishiyama T."/>
            <person name="Perroud P.-F."/>
            <person name="Lindquist E."/>
            <person name="Kamisugi Y."/>
            <person name="Tanahashi T."/>
            <person name="Sakakibara K."/>
            <person name="Fujita T."/>
            <person name="Oishi K."/>
            <person name="Shin-I T."/>
            <person name="Kuroki Y."/>
            <person name="Toyoda A."/>
            <person name="Suzuki Y."/>
            <person name="Hashimoto A."/>
            <person name="Yamaguchi K."/>
            <person name="Sugano A."/>
            <person name="Kohara Y."/>
            <person name="Fujiyama A."/>
            <person name="Anterola A."/>
            <person name="Aoki S."/>
            <person name="Ashton N."/>
            <person name="Barbazuk W.B."/>
            <person name="Barker E."/>
            <person name="Bennetzen J."/>
            <person name="Bezanilla M."/>
            <person name="Blankenship R."/>
            <person name="Cho S.H."/>
            <person name="Dutcher S."/>
            <person name="Estelle M."/>
            <person name="Fawcett J.A."/>
            <person name="Gundlach H."/>
            <person name="Hanada K."/>
            <person name="Heyl A."/>
            <person name="Hicks K.A."/>
            <person name="Hugh J."/>
            <person name="Lohr M."/>
            <person name="Mayer K."/>
            <person name="Melkozernov A."/>
            <person name="Murata T."/>
            <person name="Nelson D."/>
            <person name="Pils B."/>
            <person name="Prigge M."/>
            <person name="Reiss B."/>
            <person name="Renner T."/>
            <person name="Rombauts S."/>
            <person name="Rushton P."/>
            <person name="Sanderfoot A."/>
            <person name="Schween G."/>
            <person name="Shiu S.-H."/>
            <person name="Stueber K."/>
            <person name="Theodoulou F.L."/>
            <person name="Tu H."/>
            <person name="Van de Peer Y."/>
            <person name="Verrier P.J."/>
            <person name="Waters E."/>
            <person name="Wood A."/>
            <person name="Yang L."/>
            <person name="Cove D."/>
            <person name="Cuming A."/>
            <person name="Hasebe M."/>
            <person name="Lucas S."/>
            <person name="Mishler D.B."/>
            <person name="Reski R."/>
            <person name="Grigoriev I."/>
            <person name="Quatrano R.S."/>
            <person name="Boore J.L."/>
        </authorList>
    </citation>
    <scope>NUCLEOTIDE SEQUENCE [LARGE SCALE GENOMIC DNA]</scope>
    <source>
        <strain evidence="8 9">cv. Gransden 2004</strain>
    </source>
</reference>
<protein>
    <recommendedName>
        <fullName evidence="6">AP2/ERF domain-containing protein</fullName>
    </recommendedName>
</protein>
<reference evidence="7 9" key="2">
    <citation type="journal article" date="2018" name="Plant J.">
        <title>The Physcomitrella patens chromosome-scale assembly reveals moss genome structure and evolution.</title>
        <authorList>
            <person name="Lang D."/>
            <person name="Ullrich K.K."/>
            <person name="Murat F."/>
            <person name="Fuchs J."/>
            <person name="Jenkins J."/>
            <person name="Haas F.B."/>
            <person name="Piednoel M."/>
            <person name="Gundlach H."/>
            <person name="Van Bel M."/>
            <person name="Meyberg R."/>
            <person name="Vives C."/>
            <person name="Morata J."/>
            <person name="Symeonidi A."/>
            <person name="Hiss M."/>
            <person name="Muchero W."/>
            <person name="Kamisugi Y."/>
            <person name="Saleh O."/>
            <person name="Blanc G."/>
            <person name="Decker E.L."/>
            <person name="van Gessel N."/>
            <person name="Grimwood J."/>
            <person name="Hayes R.D."/>
            <person name="Graham S.W."/>
            <person name="Gunter L.E."/>
            <person name="McDaniel S.F."/>
            <person name="Hoernstein S.N.W."/>
            <person name="Larsson A."/>
            <person name="Li F.W."/>
            <person name="Perroud P.F."/>
            <person name="Phillips J."/>
            <person name="Ranjan P."/>
            <person name="Rokshar D.S."/>
            <person name="Rothfels C.J."/>
            <person name="Schneider L."/>
            <person name="Shu S."/>
            <person name="Stevenson D.W."/>
            <person name="Thummler F."/>
            <person name="Tillich M."/>
            <person name="Villarreal Aguilar J.C."/>
            <person name="Widiez T."/>
            <person name="Wong G.K."/>
            <person name="Wymore A."/>
            <person name="Zhang Y."/>
            <person name="Zimmer A.D."/>
            <person name="Quatrano R.S."/>
            <person name="Mayer K.F.X."/>
            <person name="Goodstein D."/>
            <person name="Casacuberta J.M."/>
            <person name="Vandepoele K."/>
            <person name="Reski R."/>
            <person name="Cuming A.C."/>
            <person name="Tuskan G.A."/>
            <person name="Maumus F."/>
            <person name="Salse J."/>
            <person name="Schmutz J."/>
            <person name="Rensing S.A."/>
        </authorList>
    </citation>
    <scope>NUCLEOTIDE SEQUENCE [LARGE SCALE GENOMIC DNA]</scope>
    <source>
        <strain evidence="8 9">cv. Gransden 2004</strain>
    </source>
</reference>
<dbReference type="PROSITE" id="PS51032">
    <property type="entry name" value="AP2_ERF"/>
    <property type="match status" value="1"/>
</dbReference>
<dbReference type="OrthoDB" id="10689287at2759"/>
<evidence type="ECO:0000259" key="6">
    <source>
        <dbReference type="PROSITE" id="PS51032"/>
    </source>
</evidence>
<accession>A0A2K1JM61</accession>
<dbReference type="PaxDb" id="3218-PP1S374_26V6.1"/>
<keyword evidence="9" id="KW-1185">Reference proteome</keyword>
<dbReference type="Gramene" id="Pp3c13_16300V3.2">
    <property type="protein sequence ID" value="Pp3c13_16300V3.2"/>
    <property type="gene ID" value="Pp3c13_16300"/>
</dbReference>
<dbReference type="AlphaFoldDB" id="A0A2K1JM61"/>
<evidence type="ECO:0000256" key="1">
    <source>
        <dbReference type="ARBA" id="ARBA00004123"/>
    </source>
</evidence>
<dbReference type="PANTHER" id="PTHR31839">
    <property type="entry name" value="DEHYDRATION-RESPONSIVE ELEMENT-BINDING PROTEIN 1D"/>
    <property type="match status" value="1"/>
</dbReference>
<organism evidence="7">
    <name type="scientific">Physcomitrium patens</name>
    <name type="common">Spreading-leaved earth moss</name>
    <name type="synonym">Physcomitrella patens</name>
    <dbReference type="NCBI Taxonomy" id="3218"/>
    <lineage>
        <taxon>Eukaryota</taxon>
        <taxon>Viridiplantae</taxon>
        <taxon>Streptophyta</taxon>
        <taxon>Embryophyta</taxon>
        <taxon>Bryophyta</taxon>
        <taxon>Bryophytina</taxon>
        <taxon>Bryopsida</taxon>
        <taxon>Funariidae</taxon>
        <taxon>Funariales</taxon>
        <taxon>Funariaceae</taxon>
        <taxon>Physcomitrium</taxon>
    </lineage>
</organism>
<reference evidence="8" key="3">
    <citation type="submission" date="2020-12" db="UniProtKB">
        <authorList>
            <consortium name="EnsemblPlants"/>
        </authorList>
    </citation>
    <scope>IDENTIFICATION</scope>
</reference>
<evidence type="ECO:0000256" key="5">
    <source>
        <dbReference type="ARBA" id="ARBA00023242"/>
    </source>
</evidence>
<dbReference type="KEGG" id="ppp:112290336"/>
<evidence type="ECO:0000313" key="7">
    <source>
        <dbReference type="EMBL" id="PNR42635.1"/>
    </source>
</evidence>
<keyword evidence="4" id="KW-0804">Transcription</keyword>
<dbReference type="EnsemblPlants" id="Pp3c13_16300V3.1">
    <property type="protein sequence ID" value="Pp3c13_16300V3.1"/>
    <property type="gene ID" value="Pp3c13_16300"/>
</dbReference>
<dbReference type="Gramene" id="Pp3c13_16300V3.1">
    <property type="protein sequence ID" value="Pp3c13_16300V3.1"/>
    <property type="gene ID" value="Pp3c13_16300"/>
</dbReference>
<evidence type="ECO:0000256" key="4">
    <source>
        <dbReference type="ARBA" id="ARBA00023163"/>
    </source>
</evidence>
<keyword evidence="3" id="KW-0238">DNA-binding</keyword>
<dbReference type="InterPro" id="IPR045277">
    <property type="entry name" value="DRE1A-I"/>
</dbReference>
<dbReference type="GeneID" id="112290336"/>
<dbReference type="GO" id="GO:0003677">
    <property type="term" value="F:DNA binding"/>
    <property type="evidence" value="ECO:0007669"/>
    <property type="project" value="UniProtKB-KW"/>
</dbReference>
<keyword evidence="2" id="KW-0805">Transcription regulation</keyword>
<dbReference type="GO" id="GO:0005634">
    <property type="term" value="C:nucleus"/>
    <property type="evidence" value="ECO:0007669"/>
    <property type="project" value="UniProtKB-SubCell"/>
</dbReference>
<keyword evidence="5" id="KW-0539">Nucleus</keyword>
<dbReference type="EMBL" id="ABEU02000013">
    <property type="protein sequence ID" value="PNR42635.1"/>
    <property type="molecule type" value="Genomic_DNA"/>
</dbReference>
<dbReference type="InterPro" id="IPR001471">
    <property type="entry name" value="AP2/ERF_dom"/>
</dbReference>
<proteinExistence type="predicted"/>
<dbReference type="Proteomes" id="UP000006727">
    <property type="component" value="Chromosome 13"/>
</dbReference>
<evidence type="ECO:0000256" key="3">
    <source>
        <dbReference type="ARBA" id="ARBA00023125"/>
    </source>
</evidence>
<evidence type="ECO:0000256" key="2">
    <source>
        <dbReference type="ARBA" id="ARBA00023015"/>
    </source>
</evidence>
<gene>
    <name evidence="8" type="primary">LOC112290336</name>
    <name evidence="7" type="ORF">PHYPA_017465</name>
</gene>
<dbReference type="PANTHER" id="PTHR31839:SF2">
    <property type="entry name" value="DEHYDRATION-RESPONSIVE ELEMENT-BINDING PROTEIN 1D"/>
    <property type="match status" value="1"/>
</dbReference>
<sequence>MACLVDYTPLKYQLMLTNLVEENDKVPRYHMKRISIHVLKFEGVGSTVGGLADRFRQLSEKDMKLLNWQDNLENLQNDSSVYFSLVKMAEKICPLKSGKLAVYHCVTDKDTQQNTEDLSLSSHQHSSFRSLLVTRHINGQVELLSSHDSDGGASSHLRWRSNDLMKIEISDSKAYELLWLVQWDIVDRLNQVSWSDPHAWSCGESRRSAWNFPLEYFKDPPPQICIKHVRYRHSRRSPYVVDMRLEKCRRKKWFGSFKTRVAAARAVDAVLHYYSPSNNVGGLNFEDSPLFLEPIPPDLTGDEKLDFVKAQARQIGNLFDGSTLEFTRSTTTLCGVAGPSSVGDTVGLQGSLRSQSSDMIRSESVQTFGAQSTGNSVPINRSRLCRSNFVTPEIWINSGTVLDEHCAAVQATSCASNSFQETDGSMFSSQLENQWLSGPRSFSTDHQVYERELPQLRSETYEPSSSSMVAESTTASLDEELVGYMMADLLGDVETAVPASQLSTLYKNVGDRQFAPDTRFWQPSQDYSIDSLVENIDLGNRFLNENKYV</sequence>
<dbReference type="GO" id="GO:0003700">
    <property type="term" value="F:DNA-binding transcription factor activity"/>
    <property type="evidence" value="ECO:0007669"/>
    <property type="project" value="InterPro"/>
</dbReference>
<dbReference type="RefSeq" id="XP_024392269.1">
    <property type="nucleotide sequence ID" value="XM_024536501.2"/>
</dbReference>
<evidence type="ECO:0000313" key="8">
    <source>
        <dbReference type="EnsemblPlants" id="Pp3c13_16300V3.1"/>
    </source>
</evidence>